<evidence type="ECO:0000313" key="1">
    <source>
        <dbReference type="EMBL" id="CAI3998840.1"/>
    </source>
</evidence>
<reference evidence="1" key="1">
    <citation type="submission" date="2022-10" db="EMBL/GenBank/DDBJ databases">
        <authorList>
            <person name="Chen Y."/>
            <person name="Dougan E. K."/>
            <person name="Chan C."/>
            <person name="Rhodes N."/>
            <person name="Thang M."/>
        </authorList>
    </citation>
    <scope>NUCLEOTIDE SEQUENCE</scope>
</reference>
<dbReference type="EMBL" id="CAMXCT010002550">
    <property type="protein sequence ID" value="CAI3998840.1"/>
    <property type="molecule type" value="Genomic_DNA"/>
</dbReference>
<organism evidence="1">
    <name type="scientific">Cladocopium goreaui</name>
    <dbReference type="NCBI Taxonomy" id="2562237"/>
    <lineage>
        <taxon>Eukaryota</taxon>
        <taxon>Sar</taxon>
        <taxon>Alveolata</taxon>
        <taxon>Dinophyceae</taxon>
        <taxon>Suessiales</taxon>
        <taxon>Symbiodiniaceae</taxon>
        <taxon>Cladocopium</taxon>
    </lineage>
</organism>
<evidence type="ECO:0000313" key="3">
    <source>
        <dbReference type="Proteomes" id="UP001152797"/>
    </source>
</evidence>
<feature type="non-terminal residue" evidence="1">
    <location>
        <position position="241"/>
    </location>
</feature>
<accession>A0A9P1G5R2</accession>
<comment type="caution">
    <text evidence="1">The sequence shown here is derived from an EMBL/GenBank/DDBJ whole genome shotgun (WGS) entry which is preliminary data.</text>
</comment>
<proteinExistence type="predicted"/>
<protein>
    <submittedName>
        <fullName evidence="1">Uncharacterized protein</fullName>
    </submittedName>
</protein>
<keyword evidence="3" id="KW-1185">Reference proteome</keyword>
<reference evidence="2" key="2">
    <citation type="submission" date="2024-04" db="EMBL/GenBank/DDBJ databases">
        <authorList>
            <person name="Chen Y."/>
            <person name="Shah S."/>
            <person name="Dougan E. K."/>
            <person name="Thang M."/>
            <person name="Chan C."/>
        </authorList>
    </citation>
    <scope>NUCLEOTIDE SEQUENCE [LARGE SCALE GENOMIC DNA]</scope>
</reference>
<dbReference type="AlphaFoldDB" id="A0A9P1G5R2"/>
<dbReference type="EMBL" id="CAMXCT030002550">
    <property type="protein sequence ID" value="CAL4786152.1"/>
    <property type="molecule type" value="Genomic_DNA"/>
</dbReference>
<gene>
    <name evidence="1" type="ORF">C1SCF055_LOCUS25108</name>
</gene>
<dbReference type="Proteomes" id="UP001152797">
    <property type="component" value="Unassembled WGS sequence"/>
</dbReference>
<dbReference type="EMBL" id="CAMXCT020002550">
    <property type="protein sequence ID" value="CAL1152215.1"/>
    <property type="molecule type" value="Genomic_DNA"/>
</dbReference>
<sequence length="241" mass="27257">LRTAKQRSDDFTEDMKINLTEMSLIAPNGPRSSHWELACKQLNAGERQQLEAAYVERLKPVYEQLGGDIEHPEAACVDFRLFVVVLIGLAKFQDKPKLTTMVGEKPEQEQARRRLTMAIRVLCPNDGKDEAQGKGKKKKVPNGRRLTEDELFIVILAMHLIFIENSHKLHELVRKKVDIMLSNAAADSEYGCQVLFHTRKSRTRSTGVRKGRGDVARLYVKGEKSKQKLAETILFQGSNTA</sequence>
<name>A0A9P1G5R2_9DINO</name>
<evidence type="ECO:0000313" key="2">
    <source>
        <dbReference type="EMBL" id="CAL1152215.1"/>
    </source>
</evidence>